<dbReference type="OrthoDB" id="205088at2157"/>
<dbReference type="Gene3D" id="3.40.50.12780">
    <property type="entry name" value="N-terminal domain of ligase-like"/>
    <property type="match status" value="1"/>
</dbReference>
<dbReference type="EMBL" id="LOPU01000013">
    <property type="protein sequence ID" value="KTG11127.1"/>
    <property type="molecule type" value="Genomic_DNA"/>
</dbReference>
<dbReference type="SUPFAM" id="SSF56801">
    <property type="entry name" value="Acetyl-CoA synthetase-like"/>
    <property type="match status" value="1"/>
</dbReference>
<keyword evidence="2" id="KW-1185">Reference proteome</keyword>
<evidence type="ECO:0008006" key="3">
    <source>
        <dbReference type="Google" id="ProtNLM"/>
    </source>
</evidence>
<evidence type="ECO:0000313" key="2">
    <source>
        <dbReference type="Proteomes" id="UP000054387"/>
    </source>
</evidence>
<gene>
    <name evidence="1" type="ORF">AUR64_05300</name>
</gene>
<dbReference type="RefSeq" id="WP_058580412.1">
    <property type="nucleotide sequence ID" value="NZ_LOPU01000013.1"/>
</dbReference>
<evidence type="ECO:0000313" key="1">
    <source>
        <dbReference type="EMBL" id="KTG11127.1"/>
    </source>
</evidence>
<proteinExistence type="predicted"/>
<name>A0A0W1RCL3_9EURY</name>
<sequence length="239" mass="25318">MNVLGEIVGRDRRTDRPAVRLPSAGRTMSYHDFCTTAWKAGNVFRHLGVAGGRGVEVEPLATPEALLSFFGAALLGSPVRFEVRGDDDTRLVVATADREAEFDPAPGTKLVVYGDRPTRPETTHWESEVWSENPAIPPYEVNASDAALLTDDTTHTHEELLTLARGVVDDYGLTETSRVAVAGGLSHPGVVVAGVVAPLLAGGTVVLDTEPDEAADFAVVSGDDATIEESTVVEADTVL</sequence>
<reference evidence="1 2" key="1">
    <citation type="submission" date="2015-12" db="EMBL/GenBank/DDBJ databases">
        <title>Haloprofundus marisrubri gen. nov., sp. nov., an extremely halophilic archaeon isolated from the Discovery deep brine-seawater interface in the Red Sea.</title>
        <authorList>
            <person name="Zhang G."/>
            <person name="Stingl U."/>
            <person name="Rashid M."/>
        </authorList>
    </citation>
    <scope>NUCLEOTIDE SEQUENCE [LARGE SCALE GENOMIC DNA]</scope>
    <source>
        <strain evidence="1 2">SB9</strain>
    </source>
</reference>
<organism evidence="1 2">
    <name type="scientific">Haloprofundus marisrubri</name>
    <dbReference type="NCBI Taxonomy" id="1514971"/>
    <lineage>
        <taxon>Archaea</taxon>
        <taxon>Methanobacteriati</taxon>
        <taxon>Methanobacteriota</taxon>
        <taxon>Stenosarchaea group</taxon>
        <taxon>Halobacteria</taxon>
        <taxon>Halobacteriales</taxon>
        <taxon>Haloferacaceae</taxon>
        <taxon>Haloprofundus</taxon>
    </lineage>
</organism>
<dbReference type="STRING" id="1514971.AUR64_05300"/>
<dbReference type="InterPro" id="IPR042099">
    <property type="entry name" value="ANL_N_sf"/>
</dbReference>
<dbReference type="Proteomes" id="UP000054387">
    <property type="component" value="Unassembled WGS sequence"/>
</dbReference>
<accession>A0A0W1RCL3</accession>
<comment type="caution">
    <text evidence="1">The sequence shown here is derived from an EMBL/GenBank/DDBJ whole genome shotgun (WGS) entry which is preliminary data.</text>
</comment>
<protein>
    <recommendedName>
        <fullName evidence="3">Acetyl-CoA synthetase</fullName>
    </recommendedName>
</protein>
<dbReference type="AlphaFoldDB" id="A0A0W1RCL3"/>